<reference evidence="3 4" key="1">
    <citation type="submission" date="2013-03" db="EMBL/GenBank/DDBJ databases">
        <title>The Genome Sequence of Cladophialophora psammophila CBS 110553.</title>
        <authorList>
            <consortium name="The Broad Institute Genomics Platform"/>
            <person name="Cuomo C."/>
            <person name="de Hoog S."/>
            <person name="Gorbushina A."/>
            <person name="Walker B."/>
            <person name="Young S.K."/>
            <person name="Zeng Q."/>
            <person name="Gargeya S."/>
            <person name="Fitzgerald M."/>
            <person name="Haas B."/>
            <person name="Abouelleil A."/>
            <person name="Allen A.W."/>
            <person name="Alvarado L."/>
            <person name="Arachchi H.M."/>
            <person name="Berlin A.M."/>
            <person name="Chapman S.B."/>
            <person name="Gainer-Dewar J."/>
            <person name="Goldberg J."/>
            <person name="Griggs A."/>
            <person name="Gujja S."/>
            <person name="Hansen M."/>
            <person name="Howarth C."/>
            <person name="Imamovic A."/>
            <person name="Ireland A."/>
            <person name="Larimer J."/>
            <person name="McCowan C."/>
            <person name="Murphy C."/>
            <person name="Pearson M."/>
            <person name="Poon T.W."/>
            <person name="Priest M."/>
            <person name="Roberts A."/>
            <person name="Saif S."/>
            <person name="Shea T."/>
            <person name="Sisk P."/>
            <person name="Sykes S."/>
            <person name="Wortman J."/>
            <person name="Nusbaum C."/>
            <person name="Birren B."/>
        </authorList>
    </citation>
    <scope>NUCLEOTIDE SEQUENCE [LARGE SCALE GENOMIC DNA]</scope>
    <source>
        <strain evidence="3 4">CBS 110553</strain>
    </source>
</reference>
<dbReference type="InterPro" id="IPR048304">
    <property type="entry name" value="UbiD_Rift_dom"/>
</dbReference>
<gene>
    <name evidence="3" type="ORF">A1O5_06075</name>
</gene>
<dbReference type="PANTHER" id="PTHR30108:SF17">
    <property type="entry name" value="FERULIC ACID DECARBOXYLASE 1"/>
    <property type="match status" value="1"/>
</dbReference>
<dbReference type="Pfam" id="PF01977">
    <property type="entry name" value="UbiD"/>
    <property type="match status" value="1"/>
</dbReference>
<organism evidence="3 4">
    <name type="scientific">Cladophialophora psammophila CBS 110553</name>
    <dbReference type="NCBI Taxonomy" id="1182543"/>
    <lineage>
        <taxon>Eukaryota</taxon>
        <taxon>Fungi</taxon>
        <taxon>Dikarya</taxon>
        <taxon>Ascomycota</taxon>
        <taxon>Pezizomycotina</taxon>
        <taxon>Eurotiomycetes</taxon>
        <taxon>Chaetothyriomycetidae</taxon>
        <taxon>Chaetothyriales</taxon>
        <taxon>Herpotrichiellaceae</taxon>
        <taxon>Cladophialophora</taxon>
    </lineage>
</organism>
<dbReference type="GO" id="GO:0005737">
    <property type="term" value="C:cytoplasm"/>
    <property type="evidence" value="ECO:0007669"/>
    <property type="project" value="TreeGrafter"/>
</dbReference>
<evidence type="ECO:0008006" key="5">
    <source>
        <dbReference type="Google" id="ProtNLM"/>
    </source>
</evidence>
<dbReference type="OrthoDB" id="4526022at2759"/>
<dbReference type="PANTHER" id="PTHR30108">
    <property type="entry name" value="3-OCTAPRENYL-4-HYDROXYBENZOATE CARBOXY-LYASE-RELATED"/>
    <property type="match status" value="1"/>
</dbReference>
<dbReference type="Pfam" id="PF20695">
    <property type="entry name" value="UbiD_N"/>
    <property type="match status" value="1"/>
</dbReference>
<name>W9WSA1_9EURO</name>
<dbReference type="EMBL" id="AMGX01000008">
    <property type="protein sequence ID" value="EXJ71082.1"/>
    <property type="molecule type" value="Genomic_DNA"/>
</dbReference>
<dbReference type="GO" id="GO:0046281">
    <property type="term" value="P:cinnamic acid catabolic process"/>
    <property type="evidence" value="ECO:0007669"/>
    <property type="project" value="TreeGrafter"/>
</dbReference>
<dbReference type="GeneID" id="19190788"/>
<dbReference type="AlphaFoldDB" id="W9WSA1"/>
<feature type="domain" description="3-octaprenyl-4-hydroxybenzoate carboxy-lyase-like N-terminal" evidence="2">
    <location>
        <begin position="6"/>
        <end position="90"/>
    </location>
</feature>
<evidence type="ECO:0000259" key="1">
    <source>
        <dbReference type="Pfam" id="PF01977"/>
    </source>
</evidence>
<dbReference type="InterPro" id="IPR049383">
    <property type="entry name" value="UbiD-like_N"/>
</dbReference>
<dbReference type="HOGENOM" id="CLU_1704050_0_0_1"/>
<dbReference type="GO" id="GO:0033494">
    <property type="term" value="P:ferulate metabolic process"/>
    <property type="evidence" value="ECO:0007669"/>
    <property type="project" value="TreeGrafter"/>
</dbReference>
<protein>
    <recommendedName>
        <fullName evidence="5">UbiD family decarboxylase</fullName>
    </recommendedName>
</protein>
<accession>W9WSA1</accession>
<proteinExistence type="predicted"/>
<dbReference type="RefSeq" id="XP_007744861.1">
    <property type="nucleotide sequence ID" value="XM_007746671.1"/>
</dbReference>
<dbReference type="GO" id="GO:0016831">
    <property type="term" value="F:carboxy-lyase activity"/>
    <property type="evidence" value="ECO:0007669"/>
    <property type="project" value="InterPro"/>
</dbReference>
<evidence type="ECO:0000313" key="4">
    <source>
        <dbReference type="Proteomes" id="UP000019471"/>
    </source>
</evidence>
<dbReference type="SUPFAM" id="SSF50475">
    <property type="entry name" value="FMN-binding split barrel"/>
    <property type="match status" value="1"/>
</dbReference>
<dbReference type="InterPro" id="IPR002830">
    <property type="entry name" value="UbiD"/>
</dbReference>
<sequence>MREFLAALSDLGDVAEITREVNTHLEIGAIIRRRHEKFAPVLVFSNIRHHARYRVVGAPLSYSSLPKARMARIAMTLGLDPTTPGTEIVQTLAKTTKLPPVPLVIVEDGPVHENILLGDEVDLLKIPTPLIHFGDGGRFFNSLGFWVVRSPDGK</sequence>
<dbReference type="Proteomes" id="UP000019471">
    <property type="component" value="Unassembled WGS sequence"/>
</dbReference>
<keyword evidence="4" id="KW-1185">Reference proteome</keyword>
<feature type="domain" description="3-octaprenyl-4-hydroxybenzoate carboxy-lyase-like Rift-related" evidence="1">
    <location>
        <begin position="107"/>
        <end position="153"/>
    </location>
</feature>
<evidence type="ECO:0000313" key="3">
    <source>
        <dbReference type="EMBL" id="EXJ71082.1"/>
    </source>
</evidence>
<dbReference type="STRING" id="1182543.W9WSA1"/>
<comment type="caution">
    <text evidence="3">The sequence shown here is derived from an EMBL/GenBank/DDBJ whole genome shotgun (WGS) entry which is preliminary data.</text>
</comment>
<evidence type="ECO:0000259" key="2">
    <source>
        <dbReference type="Pfam" id="PF20695"/>
    </source>
</evidence>